<dbReference type="AlphaFoldDB" id="A0A1F5B3X8"/>
<evidence type="ECO:0000313" key="1">
    <source>
        <dbReference type="EMBL" id="OGD25329.1"/>
    </source>
</evidence>
<dbReference type="SUPFAM" id="SSF53756">
    <property type="entry name" value="UDP-Glycosyltransferase/glycogen phosphorylase"/>
    <property type="match status" value="1"/>
</dbReference>
<dbReference type="Proteomes" id="UP000176431">
    <property type="component" value="Unassembled WGS sequence"/>
</dbReference>
<gene>
    <name evidence="1" type="ORF">A2819_00405</name>
</gene>
<protein>
    <submittedName>
        <fullName evidence="1">Uncharacterized protein</fullName>
    </submittedName>
</protein>
<comment type="caution">
    <text evidence="1">The sequence shown here is derived from an EMBL/GenBank/DDBJ whole genome shotgun (WGS) entry which is preliminary data.</text>
</comment>
<organism evidence="1 2">
    <name type="scientific">Candidatus Azambacteria bacterium RIFCSPHIGHO2_01_FULL_40_24</name>
    <dbReference type="NCBI Taxonomy" id="1797301"/>
    <lineage>
        <taxon>Bacteria</taxon>
        <taxon>Candidatus Azamiibacteriota</taxon>
    </lineage>
</organism>
<reference evidence="1 2" key="1">
    <citation type="journal article" date="2016" name="Nat. Commun.">
        <title>Thousands of microbial genomes shed light on interconnected biogeochemical processes in an aquifer system.</title>
        <authorList>
            <person name="Anantharaman K."/>
            <person name="Brown C.T."/>
            <person name="Hug L.A."/>
            <person name="Sharon I."/>
            <person name="Castelle C.J."/>
            <person name="Probst A.J."/>
            <person name="Thomas B.C."/>
            <person name="Singh A."/>
            <person name="Wilkins M.J."/>
            <person name="Karaoz U."/>
            <person name="Brodie E.L."/>
            <person name="Williams K.H."/>
            <person name="Hubbard S.S."/>
            <person name="Banfield J.F."/>
        </authorList>
    </citation>
    <scope>NUCLEOTIDE SEQUENCE [LARGE SCALE GENOMIC DNA]</scope>
</reference>
<sequence length="484" mass="56404">MNSYSYALSRVEKFNDLILNNCVLRDKFVLDEYNFLQIYQALIFNDFKFLYEQKSPDPYLLPRRGFNFSSGIKRILSILISVWGYTFLILSRRQVLVYASDKISDLKFRCDFRMTNLYKQLFLKNIKFIEILHTAYDENFYDYAIKRRRPVLYLESIDLFYKIFNIFSFKKPEKTINIEDFSSFGEEAEFAELLFKKYLAMIAKTRFRINCISKLLKLSDVKILICVPDTRNYHELVQGCRLNKIKTYAFQSGALYKYDIGLLNCSNGEGIIIKPDKFFLLSKYWIDELLRLGTIFDKKELEVGGDIKEDRSDAGQNAPQRQERFGVTVLVSYETQAPKDEVRKYIQKILACPNTRVIFSIRPGRNVGAQFAEYGLKDMPENFSTADNLNKAINDADFVAGTQSTLMYEMVGYRKPVFILKTGMDMLEGMVQNGLADTLDIDDADFCQRLRKAKETSFEILAQRKKRLYEGAISLDETLNEILS</sequence>
<proteinExistence type="predicted"/>
<name>A0A1F5B3X8_9BACT</name>
<accession>A0A1F5B3X8</accession>
<evidence type="ECO:0000313" key="2">
    <source>
        <dbReference type="Proteomes" id="UP000176431"/>
    </source>
</evidence>
<dbReference type="EMBL" id="MEYK01000015">
    <property type="protein sequence ID" value="OGD25329.1"/>
    <property type="molecule type" value="Genomic_DNA"/>
</dbReference>